<evidence type="ECO:0000256" key="2">
    <source>
        <dbReference type="ARBA" id="ARBA00022490"/>
    </source>
</evidence>
<proteinExistence type="predicted"/>
<dbReference type="Proteomes" id="UP000010552">
    <property type="component" value="Unassembled WGS sequence"/>
</dbReference>
<dbReference type="GO" id="GO:0008656">
    <property type="term" value="F:cysteine-type endopeptidase activator activity involved in apoptotic process"/>
    <property type="evidence" value="ECO:0007669"/>
    <property type="project" value="TreeGrafter"/>
</dbReference>
<evidence type="ECO:0000313" key="6">
    <source>
        <dbReference type="EMBL" id="ELK18590.1"/>
    </source>
</evidence>
<dbReference type="GO" id="GO:0043122">
    <property type="term" value="P:regulation of canonical NF-kappaB signal transduction"/>
    <property type="evidence" value="ECO:0007669"/>
    <property type="project" value="TreeGrafter"/>
</dbReference>
<dbReference type="EMBL" id="KB030309">
    <property type="protein sequence ID" value="ELK18590.1"/>
    <property type="molecule type" value="Genomic_DNA"/>
</dbReference>
<feature type="domain" description="FIIND" evidence="5">
    <location>
        <begin position="1"/>
        <end position="138"/>
    </location>
</feature>
<dbReference type="Pfam" id="PF23679">
    <property type="entry name" value="UPA-FIIND"/>
    <property type="match status" value="1"/>
</dbReference>
<dbReference type="PANTHER" id="PTHR46985:SF4">
    <property type="entry name" value="CASPASE RECRUITMENT DOMAIN-CONTAINING PROTEIN 8"/>
    <property type="match status" value="1"/>
</dbReference>
<dbReference type="GO" id="GO:0072559">
    <property type="term" value="C:NLRP3 inflammasome complex"/>
    <property type="evidence" value="ECO:0007669"/>
    <property type="project" value="TreeGrafter"/>
</dbReference>
<evidence type="ECO:0000256" key="1">
    <source>
        <dbReference type="ARBA" id="ARBA00004514"/>
    </source>
</evidence>
<keyword evidence="3" id="KW-0399">Innate immunity</keyword>
<keyword evidence="4" id="KW-0391">Immunity</keyword>
<reference evidence="7" key="1">
    <citation type="journal article" date="2013" name="Science">
        <title>Comparative analysis of bat genomes provides insight into the evolution of flight and immunity.</title>
        <authorList>
            <person name="Zhang G."/>
            <person name="Cowled C."/>
            <person name="Shi Z."/>
            <person name="Huang Z."/>
            <person name="Bishop-Lilly K.A."/>
            <person name="Fang X."/>
            <person name="Wynne J.W."/>
            <person name="Xiong Z."/>
            <person name="Baker M.L."/>
            <person name="Zhao W."/>
            <person name="Tachedjian M."/>
            <person name="Zhu Y."/>
            <person name="Zhou P."/>
            <person name="Jiang X."/>
            <person name="Ng J."/>
            <person name="Yang L."/>
            <person name="Wu L."/>
            <person name="Xiao J."/>
            <person name="Feng Y."/>
            <person name="Chen Y."/>
            <person name="Sun X."/>
            <person name="Zhang Y."/>
            <person name="Marsh G.A."/>
            <person name="Crameri G."/>
            <person name="Broder C.C."/>
            <person name="Frey K.G."/>
            <person name="Wang L.F."/>
            <person name="Wang J."/>
        </authorList>
    </citation>
    <scope>NUCLEOTIDE SEQUENCE [LARGE SCALE GENOMIC DNA]</scope>
</reference>
<evidence type="ECO:0000313" key="7">
    <source>
        <dbReference type="Proteomes" id="UP000010552"/>
    </source>
</evidence>
<gene>
    <name evidence="6" type="ORF">PAL_GLEAN10004612</name>
</gene>
<dbReference type="STRING" id="9402.L5L582"/>
<dbReference type="InParanoid" id="L5L582"/>
<evidence type="ECO:0000259" key="5">
    <source>
        <dbReference type="PROSITE" id="PS51830"/>
    </source>
</evidence>
<comment type="subcellular location">
    <subcellularLocation>
        <location evidence="1">Cytoplasm</location>
        <location evidence="1">Cytosol</location>
    </subcellularLocation>
</comment>
<sequence length="145" mass="15745">MASVGSSSEAFAYSLVVSVNSFCSRSDFCAIDGEEASFHGVRLQSSAPVEALNFGSRYTASCTANVDIAPKEFKLSYRNPGEIQPFSKAYAGKMKKLIRFKITEKRHQTLSLGDFGEASPVNKLWLGFAGKSQKSISVNVQTAMK</sequence>
<name>L5L582_PTEAL</name>
<dbReference type="AlphaFoldDB" id="L5L582"/>
<evidence type="ECO:0000256" key="3">
    <source>
        <dbReference type="ARBA" id="ARBA00022588"/>
    </source>
</evidence>
<organism evidence="6 7">
    <name type="scientific">Pteropus alecto</name>
    <name type="common">Black flying fox</name>
    <dbReference type="NCBI Taxonomy" id="9402"/>
    <lineage>
        <taxon>Eukaryota</taxon>
        <taxon>Metazoa</taxon>
        <taxon>Chordata</taxon>
        <taxon>Craniata</taxon>
        <taxon>Vertebrata</taxon>
        <taxon>Euteleostomi</taxon>
        <taxon>Mammalia</taxon>
        <taxon>Eutheria</taxon>
        <taxon>Laurasiatheria</taxon>
        <taxon>Chiroptera</taxon>
        <taxon>Yinpterochiroptera</taxon>
        <taxon>Pteropodoidea</taxon>
        <taxon>Pteropodidae</taxon>
        <taxon>Pteropodinae</taxon>
        <taxon>Pteropus</taxon>
    </lineage>
</organism>
<dbReference type="GO" id="GO:0045087">
    <property type="term" value="P:innate immune response"/>
    <property type="evidence" value="ECO:0007669"/>
    <property type="project" value="UniProtKB-KW"/>
</dbReference>
<evidence type="ECO:0000256" key="4">
    <source>
        <dbReference type="ARBA" id="ARBA00022859"/>
    </source>
</evidence>
<dbReference type="InterPro" id="IPR025307">
    <property type="entry name" value="FIIND_dom"/>
</dbReference>
<keyword evidence="7" id="KW-1185">Reference proteome</keyword>
<dbReference type="InterPro" id="IPR051249">
    <property type="entry name" value="NLRP_Inflammasome"/>
</dbReference>
<keyword evidence="2" id="KW-0963">Cytoplasm</keyword>
<accession>L5L582</accession>
<dbReference type="PANTHER" id="PTHR46985">
    <property type="entry name" value="NACHT, LRR AND PYD DOMAINS-CONTAINING PROTEIN 1"/>
    <property type="match status" value="1"/>
</dbReference>
<dbReference type="PROSITE" id="PS51830">
    <property type="entry name" value="FIIND"/>
    <property type="match status" value="1"/>
</dbReference>
<protein>
    <submittedName>
        <fullName evidence="6">Caspase recruitment domain-containing protein 8</fullName>
    </submittedName>
</protein>